<dbReference type="PANTHER" id="PTHR13516:SF4">
    <property type="entry name" value="FI09323P"/>
    <property type="match status" value="1"/>
</dbReference>
<proteinExistence type="inferred from homology"/>
<dbReference type="GO" id="GO:0000172">
    <property type="term" value="C:ribonuclease MRP complex"/>
    <property type="evidence" value="ECO:0007669"/>
    <property type="project" value="TreeGrafter"/>
</dbReference>
<sequence>MEFYEKHEEISVENVLPFPKELTEGIAEINVREGTKFKNVLGFAGRKFQDPNCRRIIFKGVGEATAKCISCVEVFKRNCEDELYQWNAINFSRRSDVWVPNAGKEELSKLLVHVDVPTMFVLISKDPFPPEYANDSCQSAFQELTGFHFCNPKGNANSKSNQKKPQFKRTTEANKWKRTVKKRTSNQTTHSASNEKPEQ</sequence>
<reference evidence="7" key="1">
    <citation type="submission" date="2017-02" db="UniProtKB">
        <authorList>
            <consortium name="WormBaseParasite"/>
        </authorList>
    </citation>
    <scope>IDENTIFICATION</scope>
</reference>
<dbReference type="Pfam" id="PF01918">
    <property type="entry name" value="Alba"/>
    <property type="match status" value="1"/>
</dbReference>
<keyword evidence="3" id="KW-0539">Nucleus</keyword>
<evidence type="ECO:0000313" key="7">
    <source>
        <dbReference type="WBParaSite" id="SMUV_0000030301-mRNA-1"/>
    </source>
</evidence>
<dbReference type="Proteomes" id="UP000046393">
    <property type="component" value="Unplaced"/>
</dbReference>
<evidence type="ECO:0000256" key="4">
    <source>
        <dbReference type="SAM" id="MobiDB-lite"/>
    </source>
</evidence>
<dbReference type="STRING" id="451379.A0A0N5A8B1"/>
<feature type="domain" description="DNA/RNA-binding protein Alba-like" evidence="5">
    <location>
        <begin position="28"/>
        <end position="92"/>
    </location>
</feature>
<dbReference type="SUPFAM" id="SSF82704">
    <property type="entry name" value="AlbA-like"/>
    <property type="match status" value="1"/>
</dbReference>
<comment type="subcellular location">
    <subcellularLocation>
        <location evidence="1">Nucleus</location>
    </subcellularLocation>
</comment>
<feature type="region of interest" description="Disordered" evidence="4">
    <location>
        <begin position="155"/>
        <end position="199"/>
    </location>
</feature>
<protein>
    <submittedName>
        <fullName evidence="7">Alba domain-containing protein</fullName>
    </submittedName>
</protein>
<evidence type="ECO:0000313" key="6">
    <source>
        <dbReference type="Proteomes" id="UP000046393"/>
    </source>
</evidence>
<evidence type="ECO:0000256" key="2">
    <source>
        <dbReference type="ARBA" id="ARBA00008018"/>
    </source>
</evidence>
<dbReference type="WBParaSite" id="SMUV_0000030301-mRNA-1">
    <property type="protein sequence ID" value="SMUV_0000030301-mRNA-1"/>
    <property type="gene ID" value="SMUV_0000030301"/>
</dbReference>
<dbReference type="PANTHER" id="PTHR13516">
    <property type="entry name" value="RIBONUCLEASE P SUBUNIT P25"/>
    <property type="match status" value="1"/>
</dbReference>
<name>A0A0N5A8B1_9BILA</name>
<organism evidence="6 7">
    <name type="scientific">Syphacia muris</name>
    <dbReference type="NCBI Taxonomy" id="451379"/>
    <lineage>
        <taxon>Eukaryota</taxon>
        <taxon>Metazoa</taxon>
        <taxon>Ecdysozoa</taxon>
        <taxon>Nematoda</taxon>
        <taxon>Chromadorea</taxon>
        <taxon>Rhabditida</taxon>
        <taxon>Spirurina</taxon>
        <taxon>Oxyuridomorpha</taxon>
        <taxon>Oxyuroidea</taxon>
        <taxon>Oxyuridae</taxon>
        <taxon>Syphacia</taxon>
    </lineage>
</organism>
<evidence type="ECO:0000256" key="1">
    <source>
        <dbReference type="ARBA" id="ARBA00004123"/>
    </source>
</evidence>
<comment type="similarity">
    <text evidence="2">Belongs to the histone-like Alba family.</text>
</comment>
<accession>A0A0N5A8B1</accession>
<evidence type="ECO:0000256" key="3">
    <source>
        <dbReference type="ARBA" id="ARBA00023242"/>
    </source>
</evidence>
<dbReference type="InterPro" id="IPR002775">
    <property type="entry name" value="DNA/RNA-bd_Alba-like"/>
</dbReference>
<keyword evidence="6" id="KW-1185">Reference proteome</keyword>
<dbReference type="InterPro" id="IPR051958">
    <property type="entry name" value="Alba-like_NAB"/>
</dbReference>
<dbReference type="AlphaFoldDB" id="A0A0N5A8B1"/>
<dbReference type="InterPro" id="IPR036882">
    <property type="entry name" value="Alba-like_dom_sf"/>
</dbReference>
<dbReference type="GO" id="GO:0003723">
    <property type="term" value="F:RNA binding"/>
    <property type="evidence" value="ECO:0007669"/>
    <property type="project" value="TreeGrafter"/>
</dbReference>
<dbReference type="GO" id="GO:0001682">
    <property type="term" value="P:tRNA 5'-leader removal"/>
    <property type="evidence" value="ECO:0007669"/>
    <property type="project" value="TreeGrafter"/>
</dbReference>
<dbReference type="GO" id="GO:0005634">
    <property type="term" value="C:nucleus"/>
    <property type="evidence" value="ECO:0007669"/>
    <property type="project" value="UniProtKB-SubCell"/>
</dbReference>
<evidence type="ECO:0000259" key="5">
    <source>
        <dbReference type="Pfam" id="PF01918"/>
    </source>
</evidence>